<reference evidence="1" key="1">
    <citation type="journal article" date="2004" name="Nat. Biotechnol.">
        <title>Complete genome sequence of the metabolically versatile photosynthetic bacterium Rhodopseudomonas palustris.</title>
        <authorList>
            <person name="Larimer F.W."/>
            <person name="Chain P."/>
            <person name="Hauser L."/>
            <person name="Lamerdin J."/>
            <person name="Malfatti S."/>
            <person name="Do L."/>
            <person name="Land M.L."/>
            <person name="Pelletier D.A."/>
            <person name="Beatty J.T."/>
            <person name="Lang A.S."/>
            <person name="Tabita F.R."/>
            <person name="Gibson J.L."/>
            <person name="Hanson T.E."/>
            <person name="Bobst C."/>
            <person name="Torres J.L."/>
            <person name="Peres C."/>
            <person name="Harrison F.H."/>
            <person name="Gibson J."/>
            <person name="Harwood C.S."/>
        </authorList>
    </citation>
    <scope>NUCLEOTIDE SEQUENCE [LARGE SCALE GENOMIC DNA]</scope>
    <source>
        <strain evidence="1">CGA009</strain>
    </source>
</reference>
<name>Q6N2I4_RHOPA</name>
<dbReference type="EMBL" id="BX572606">
    <property type="protein sequence ID" value="CAE29507.1"/>
    <property type="molecule type" value="Genomic_DNA"/>
</dbReference>
<sequence length="25" mass="2899">MHDMFEAVNVVLRQHPEVGAYNQTI</sequence>
<gene>
    <name evidence="1" type="ordered locus">RPA4066</name>
</gene>
<dbReference type="AlphaFoldDB" id="Q6N2I4"/>
<protein>
    <submittedName>
        <fullName evidence="1">Uncharacterized protein</fullName>
    </submittedName>
</protein>
<proteinExistence type="predicted"/>
<dbReference type="HOGENOM" id="CLU_3419152_0_0_5"/>
<evidence type="ECO:0000313" key="1">
    <source>
        <dbReference type="EMBL" id="CAE29507.1"/>
    </source>
</evidence>
<accession>Q6N2I4</accession>
<organism evidence="1">
    <name type="scientific">Rhodopseudomonas palustris (strain ATCC BAA-98 / CGA009)</name>
    <dbReference type="NCBI Taxonomy" id="258594"/>
    <lineage>
        <taxon>Bacteria</taxon>
        <taxon>Pseudomonadati</taxon>
        <taxon>Pseudomonadota</taxon>
        <taxon>Alphaproteobacteria</taxon>
        <taxon>Hyphomicrobiales</taxon>
        <taxon>Nitrobacteraceae</taxon>
        <taxon>Rhodopseudomonas</taxon>
    </lineage>
</organism>